<keyword evidence="3" id="KW-1185">Reference proteome</keyword>
<dbReference type="InterPro" id="IPR036388">
    <property type="entry name" value="WH-like_DNA-bd_sf"/>
</dbReference>
<comment type="caution">
    <text evidence="2">The sequence shown here is derived from an EMBL/GenBank/DDBJ whole genome shotgun (WGS) entry which is preliminary data.</text>
</comment>
<name>A0ABN1PXF8_9PSEU</name>
<proteinExistence type="predicted"/>
<organism evidence="2 3">
    <name type="scientific">Pseudonocardia zijingensis</name>
    <dbReference type="NCBI Taxonomy" id="153376"/>
    <lineage>
        <taxon>Bacteria</taxon>
        <taxon>Bacillati</taxon>
        <taxon>Actinomycetota</taxon>
        <taxon>Actinomycetes</taxon>
        <taxon>Pseudonocardiales</taxon>
        <taxon>Pseudonocardiaceae</taxon>
        <taxon>Pseudonocardia</taxon>
    </lineage>
</organism>
<evidence type="ECO:0000313" key="2">
    <source>
        <dbReference type="EMBL" id="GAA0934466.1"/>
    </source>
</evidence>
<dbReference type="CDD" id="cd06170">
    <property type="entry name" value="LuxR_C_like"/>
    <property type="match status" value="1"/>
</dbReference>
<dbReference type="Gene3D" id="1.10.10.10">
    <property type="entry name" value="Winged helix-like DNA-binding domain superfamily/Winged helix DNA-binding domain"/>
    <property type="match status" value="1"/>
</dbReference>
<dbReference type="Pfam" id="PF13401">
    <property type="entry name" value="AAA_22"/>
    <property type="match status" value="1"/>
</dbReference>
<dbReference type="Pfam" id="PF25873">
    <property type="entry name" value="WHD_MalT"/>
    <property type="match status" value="1"/>
</dbReference>
<evidence type="ECO:0000313" key="3">
    <source>
        <dbReference type="Proteomes" id="UP001499967"/>
    </source>
</evidence>
<accession>A0ABN1PXF8</accession>
<dbReference type="SUPFAM" id="SSF52540">
    <property type="entry name" value="P-loop containing nucleoside triphosphate hydrolases"/>
    <property type="match status" value="1"/>
</dbReference>
<reference evidence="2 3" key="1">
    <citation type="journal article" date="2019" name="Int. J. Syst. Evol. Microbiol.">
        <title>The Global Catalogue of Microorganisms (GCM) 10K type strain sequencing project: providing services to taxonomists for standard genome sequencing and annotation.</title>
        <authorList>
            <consortium name="The Broad Institute Genomics Platform"/>
            <consortium name="The Broad Institute Genome Sequencing Center for Infectious Disease"/>
            <person name="Wu L."/>
            <person name="Ma J."/>
        </authorList>
    </citation>
    <scope>NUCLEOTIDE SEQUENCE [LARGE SCALE GENOMIC DNA]</scope>
    <source>
        <strain evidence="2 3">JCM 11117</strain>
    </source>
</reference>
<protein>
    <submittedName>
        <fullName evidence="2">LuxR C-terminal-related transcriptional regulator</fullName>
    </submittedName>
</protein>
<sequence>MRIPDSTTAIPELPAAFAPRGRLVELLDRADPEQLVAVIAPAGYGKTVLLTHWLRRPGVPRAAWISLDAAVDADRFRATLCAALATVPGLREFAGLHTAARAPGGSGGSDFVHALAVALDDVRPAVRLVVDDVHALTDLDALRDLGRLVRMRPRGLRLVLAGRSDPPLPLPRLRLESRLLEVRAEQLAFTRDEAAALVGSARLDLTAEQVRALHHRTAGWAAGLRFAAIALRSTDDRQGFIDQFSGSERSMADFLAGEVMGSLAAATRQFLEIEAVCAELPAGLAVALSGQADAAHRLDALVKDTALLQRVEPATYRIHPLLRTYLVAELERHHPVLHRHAHATSARWWCRADEPVHAVRHAARTGDPGLLNDILGDVGLRAVARGAFSDLRRMLDVVRGAGGPPDAWVPLLEAVVEHRTGTARAAAAALEQAERSWPRAPGPALTSLRGAVELLVRGHRTTPLPAGAPGGGAAAEALRLLLDLSRASAQLEREDLDRDAALARLDRVVAVARERDFACLEVWGLSLQSLVELGRGRYSAMAAAAGAAVVVATRSGLPAVLAAAPNALIAYRDLLAADPVAARQRAAATLSAGGPLPVKAELILRAVHSAALSDLGRPDGGLARWREALVAHGDRAPAATLAALAVLEHRVAVVQAGASSAARTTEWLEARVGKVAEVLLMDAWAHQLAGQHHAAAIAVEPIVRGAVPRLVAYTPVEAHLVLAESALQAGAPDRGREELETALAQASELEVARPFALTSGATEELLTVVTPVAAGAWLRHRIDSARPLVHNHVPAALSERELAVLAMLPSLLSAAEIAEELTVSVNTVKTHIRSIYAKLHVSSRRDAVERARERSLLA</sequence>
<dbReference type="SMART" id="SM00421">
    <property type="entry name" value="HTH_LUXR"/>
    <property type="match status" value="1"/>
</dbReference>
<dbReference type="Proteomes" id="UP001499967">
    <property type="component" value="Unassembled WGS sequence"/>
</dbReference>
<feature type="domain" description="HTH luxR-type" evidence="1">
    <location>
        <begin position="790"/>
        <end position="855"/>
    </location>
</feature>
<dbReference type="PRINTS" id="PR00038">
    <property type="entry name" value="HTHLUXR"/>
</dbReference>
<dbReference type="InterPro" id="IPR016032">
    <property type="entry name" value="Sig_transdc_resp-reg_C-effctor"/>
</dbReference>
<dbReference type="PROSITE" id="PS50043">
    <property type="entry name" value="HTH_LUXR_2"/>
    <property type="match status" value="1"/>
</dbReference>
<dbReference type="InterPro" id="IPR059106">
    <property type="entry name" value="WHD_MalT"/>
</dbReference>
<dbReference type="EMBL" id="BAAAHP010000071">
    <property type="protein sequence ID" value="GAA0934466.1"/>
    <property type="molecule type" value="Genomic_DNA"/>
</dbReference>
<dbReference type="InterPro" id="IPR000792">
    <property type="entry name" value="Tscrpt_reg_LuxR_C"/>
</dbReference>
<dbReference type="SUPFAM" id="SSF46894">
    <property type="entry name" value="C-terminal effector domain of the bipartite response regulators"/>
    <property type="match status" value="1"/>
</dbReference>
<dbReference type="Pfam" id="PF00196">
    <property type="entry name" value="GerE"/>
    <property type="match status" value="1"/>
</dbReference>
<evidence type="ECO:0000259" key="1">
    <source>
        <dbReference type="PROSITE" id="PS50043"/>
    </source>
</evidence>
<dbReference type="InterPro" id="IPR027417">
    <property type="entry name" value="P-loop_NTPase"/>
</dbReference>
<dbReference type="RefSeq" id="WP_343941498.1">
    <property type="nucleotide sequence ID" value="NZ_BAAAHP010000071.1"/>
</dbReference>
<dbReference type="InterPro" id="IPR049945">
    <property type="entry name" value="AAA_22"/>
</dbReference>
<gene>
    <name evidence="2" type="ORF">GCM10009559_25040</name>
</gene>